<name>A0A9D4MG77_DREPO</name>
<evidence type="ECO:0000313" key="3">
    <source>
        <dbReference type="Proteomes" id="UP000828390"/>
    </source>
</evidence>
<protein>
    <submittedName>
        <fullName evidence="2">Uncharacterized protein</fullName>
    </submittedName>
</protein>
<reference evidence="2" key="1">
    <citation type="journal article" date="2019" name="bioRxiv">
        <title>The Genome of the Zebra Mussel, Dreissena polymorpha: A Resource for Invasive Species Research.</title>
        <authorList>
            <person name="McCartney M.A."/>
            <person name="Auch B."/>
            <person name="Kono T."/>
            <person name="Mallez S."/>
            <person name="Zhang Y."/>
            <person name="Obille A."/>
            <person name="Becker A."/>
            <person name="Abrahante J.E."/>
            <person name="Garbe J."/>
            <person name="Badalamenti J.P."/>
            <person name="Herman A."/>
            <person name="Mangelson H."/>
            <person name="Liachko I."/>
            <person name="Sullivan S."/>
            <person name="Sone E.D."/>
            <person name="Koren S."/>
            <person name="Silverstein K.A.T."/>
            <person name="Beckman K.B."/>
            <person name="Gohl D.M."/>
        </authorList>
    </citation>
    <scope>NUCLEOTIDE SEQUENCE</scope>
    <source>
        <strain evidence="2">Duluth1</strain>
        <tissue evidence="2">Whole animal</tissue>
    </source>
</reference>
<dbReference type="EMBL" id="JAIWYP010000002">
    <property type="protein sequence ID" value="KAH3875646.1"/>
    <property type="molecule type" value="Genomic_DNA"/>
</dbReference>
<dbReference type="Proteomes" id="UP000828390">
    <property type="component" value="Unassembled WGS sequence"/>
</dbReference>
<feature type="compositionally biased region" description="Polar residues" evidence="1">
    <location>
        <begin position="84"/>
        <end position="93"/>
    </location>
</feature>
<accession>A0A9D4MG77</accession>
<keyword evidence="3" id="KW-1185">Reference proteome</keyword>
<evidence type="ECO:0000256" key="1">
    <source>
        <dbReference type="SAM" id="MobiDB-lite"/>
    </source>
</evidence>
<feature type="compositionally biased region" description="Polar residues" evidence="1">
    <location>
        <begin position="156"/>
        <end position="171"/>
    </location>
</feature>
<feature type="compositionally biased region" description="Basic and acidic residues" evidence="1">
    <location>
        <begin position="50"/>
        <end position="82"/>
    </location>
</feature>
<gene>
    <name evidence="2" type="ORF">DPMN_038919</name>
</gene>
<feature type="region of interest" description="Disordered" evidence="1">
    <location>
        <begin position="50"/>
        <end position="93"/>
    </location>
</feature>
<comment type="caution">
    <text evidence="2">The sequence shown here is derived from an EMBL/GenBank/DDBJ whole genome shotgun (WGS) entry which is preliminary data.</text>
</comment>
<dbReference type="AlphaFoldDB" id="A0A9D4MG77"/>
<sequence>MTKATVIFRVRKKVMLEVKRPDVVVTEAEVHHSFDETEDMDKIDDYPKHFQQHERERKENRSRSVETRGHREERSLSSREGRMVQSQQNLTQLSHQEIQDDLEYKRSRSQGQIAQGHFTPTLVRKGNDYGYEIPGGANFAENSLGHSANDLERTNSRMPSTSAIPKSSSVLDVSRETSRDPFTMPEGFQASQTLA</sequence>
<organism evidence="2 3">
    <name type="scientific">Dreissena polymorpha</name>
    <name type="common">Zebra mussel</name>
    <name type="synonym">Mytilus polymorpha</name>
    <dbReference type="NCBI Taxonomy" id="45954"/>
    <lineage>
        <taxon>Eukaryota</taxon>
        <taxon>Metazoa</taxon>
        <taxon>Spiralia</taxon>
        <taxon>Lophotrochozoa</taxon>
        <taxon>Mollusca</taxon>
        <taxon>Bivalvia</taxon>
        <taxon>Autobranchia</taxon>
        <taxon>Heteroconchia</taxon>
        <taxon>Euheterodonta</taxon>
        <taxon>Imparidentia</taxon>
        <taxon>Neoheterodontei</taxon>
        <taxon>Myida</taxon>
        <taxon>Dreissenoidea</taxon>
        <taxon>Dreissenidae</taxon>
        <taxon>Dreissena</taxon>
    </lineage>
</organism>
<feature type="region of interest" description="Disordered" evidence="1">
    <location>
        <begin position="149"/>
        <end position="195"/>
    </location>
</feature>
<evidence type="ECO:0000313" key="2">
    <source>
        <dbReference type="EMBL" id="KAH3875646.1"/>
    </source>
</evidence>
<reference evidence="2" key="2">
    <citation type="submission" date="2020-11" db="EMBL/GenBank/DDBJ databases">
        <authorList>
            <person name="McCartney M.A."/>
            <person name="Auch B."/>
            <person name="Kono T."/>
            <person name="Mallez S."/>
            <person name="Becker A."/>
            <person name="Gohl D.M."/>
            <person name="Silverstein K.A.T."/>
            <person name="Koren S."/>
            <person name="Bechman K.B."/>
            <person name="Herman A."/>
            <person name="Abrahante J.E."/>
            <person name="Garbe J."/>
        </authorList>
    </citation>
    <scope>NUCLEOTIDE SEQUENCE</scope>
    <source>
        <strain evidence="2">Duluth1</strain>
        <tissue evidence="2">Whole animal</tissue>
    </source>
</reference>
<proteinExistence type="predicted"/>